<dbReference type="CDD" id="cd08891">
    <property type="entry name" value="SRPBCC_CalC"/>
    <property type="match status" value="1"/>
</dbReference>
<dbReference type="EMBL" id="JBHUNP010000001">
    <property type="protein sequence ID" value="MFD2646351.1"/>
    <property type="molecule type" value="Genomic_DNA"/>
</dbReference>
<reference evidence="4" key="1">
    <citation type="journal article" date="2019" name="Int. J. Syst. Evol. Microbiol.">
        <title>The Global Catalogue of Microorganisms (GCM) 10K type strain sequencing project: providing services to taxonomists for standard genome sequencing and annotation.</title>
        <authorList>
            <consortium name="The Broad Institute Genomics Platform"/>
            <consortium name="The Broad Institute Genome Sequencing Center for Infectious Disease"/>
            <person name="Wu L."/>
            <person name="Ma J."/>
        </authorList>
    </citation>
    <scope>NUCLEOTIDE SEQUENCE [LARGE SCALE GENOMIC DNA]</scope>
    <source>
        <strain evidence="4">CCM 7427</strain>
    </source>
</reference>
<dbReference type="RefSeq" id="WP_386830898.1">
    <property type="nucleotide sequence ID" value="NZ_JBHUNP010000001.1"/>
</dbReference>
<dbReference type="Pfam" id="PF08327">
    <property type="entry name" value="AHSA1"/>
    <property type="match status" value="1"/>
</dbReference>
<dbReference type="Gene3D" id="3.30.530.20">
    <property type="match status" value="1"/>
</dbReference>
<evidence type="ECO:0000313" key="4">
    <source>
        <dbReference type="Proteomes" id="UP001597521"/>
    </source>
</evidence>
<dbReference type="SUPFAM" id="SSF55961">
    <property type="entry name" value="Bet v1-like"/>
    <property type="match status" value="1"/>
</dbReference>
<dbReference type="InterPro" id="IPR023393">
    <property type="entry name" value="START-like_dom_sf"/>
</dbReference>
<keyword evidence="4" id="KW-1185">Reference proteome</keyword>
<sequence>MTTTAIAPVMKTVRVRASPNKAFRFFTENLSKWWPSNFSIGTSPMRDAKLEPRVGGRWYEVGEDGSTCQWGEVLEWNPPESVVLAWRIGADWRYHPDLLTEVAVTFRPVGDIETEVTLEHRKLENYEEAGEQMVGIFSSPDGWSVALDRLAQAIEEANSAG</sequence>
<feature type="domain" description="Activator of Hsp90 ATPase homologue 1/2-like C-terminal" evidence="2">
    <location>
        <begin position="17"/>
        <end position="155"/>
    </location>
</feature>
<dbReference type="Proteomes" id="UP001597521">
    <property type="component" value="Unassembled WGS sequence"/>
</dbReference>
<dbReference type="InterPro" id="IPR013538">
    <property type="entry name" value="ASHA1/2-like_C"/>
</dbReference>
<accession>A0ABW5QFV7</accession>
<name>A0ABW5QFV7_9HYPH</name>
<organism evidence="3 4">
    <name type="scientific">Devosia albogilva</name>
    <dbReference type="NCBI Taxonomy" id="429726"/>
    <lineage>
        <taxon>Bacteria</taxon>
        <taxon>Pseudomonadati</taxon>
        <taxon>Pseudomonadota</taxon>
        <taxon>Alphaproteobacteria</taxon>
        <taxon>Hyphomicrobiales</taxon>
        <taxon>Devosiaceae</taxon>
        <taxon>Devosia</taxon>
    </lineage>
</organism>
<evidence type="ECO:0000313" key="3">
    <source>
        <dbReference type="EMBL" id="MFD2646351.1"/>
    </source>
</evidence>
<evidence type="ECO:0000259" key="2">
    <source>
        <dbReference type="Pfam" id="PF08327"/>
    </source>
</evidence>
<evidence type="ECO:0000256" key="1">
    <source>
        <dbReference type="ARBA" id="ARBA00006817"/>
    </source>
</evidence>
<comment type="similarity">
    <text evidence="1">Belongs to the AHA1 family.</text>
</comment>
<comment type="caution">
    <text evidence="3">The sequence shown here is derived from an EMBL/GenBank/DDBJ whole genome shotgun (WGS) entry which is preliminary data.</text>
</comment>
<gene>
    <name evidence="3" type="ORF">ACFSX5_00920</name>
</gene>
<proteinExistence type="inferred from homology"/>
<protein>
    <submittedName>
        <fullName evidence="3">SRPBCC family protein</fullName>
    </submittedName>
</protein>